<dbReference type="EMBL" id="JASMQC010000002">
    <property type="protein sequence ID" value="KAK1947285.1"/>
    <property type="molecule type" value="Genomic_DNA"/>
</dbReference>
<keyword evidence="3" id="KW-0964">Secreted</keyword>
<dbReference type="InterPro" id="IPR045379">
    <property type="entry name" value="Crinkler_N"/>
</dbReference>
<dbReference type="Pfam" id="PF20147">
    <property type="entry name" value="Crinkler"/>
    <property type="match status" value="1"/>
</dbReference>
<keyword evidence="6" id="KW-1185">Reference proteome</keyword>
<name>A0AAD9LRN3_9STRA</name>
<evidence type="ECO:0000256" key="2">
    <source>
        <dbReference type="ARBA" id="ARBA00004613"/>
    </source>
</evidence>
<comment type="caution">
    <text evidence="5">The sequence shown here is derived from an EMBL/GenBank/DDBJ whole genome shotgun (WGS) entry which is preliminary data.</text>
</comment>
<dbReference type="GO" id="GO:0043657">
    <property type="term" value="C:host cell"/>
    <property type="evidence" value="ECO:0007669"/>
    <property type="project" value="UniProtKB-SubCell"/>
</dbReference>
<evidence type="ECO:0000256" key="3">
    <source>
        <dbReference type="ARBA" id="ARBA00022525"/>
    </source>
</evidence>
<accession>A0AAD9LRN3</accession>
<organism evidence="5 6">
    <name type="scientific">Phytophthora citrophthora</name>
    <dbReference type="NCBI Taxonomy" id="4793"/>
    <lineage>
        <taxon>Eukaryota</taxon>
        <taxon>Sar</taxon>
        <taxon>Stramenopiles</taxon>
        <taxon>Oomycota</taxon>
        <taxon>Peronosporomycetes</taxon>
        <taxon>Peronosporales</taxon>
        <taxon>Peronosporaceae</taxon>
        <taxon>Phytophthora</taxon>
    </lineage>
</organism>
<dbReference type="Proteomes" id="UP001259832">
    <property type="component" value="Unassembled WGS sequence"/>
</dbReference>
<dbReference type="AlphaFoldDB" id="A0AAD9LRN3"/>
<protein>
    <recommendedName>
        <fullName evidence="4">Crinkler effector protein N-terminal domain-containing protein</fullName>
    </recommendedName>
</protein>
<evidence type="ECO:0000313" key="5">
    <source>
        <dbReference type="EMBL" id="KAK1947285.1"/>
    </source>
</evidence>
<proteinExistence type="predicted"/>
<dbReference type="GO" id="GO:0005576">
    <property type="term" value="C:extracellular region"/>
    <property type="evidence" value="ECO:0007669"/>
    <property type="project" value="UniProtKB-SubCell"/>
</dbReference>
<evidence type="ECO:0000313" key="6">
    <source>
        <dbReference type="Proteomes" id="UP001259832"/>
    </source>
</evidence>
<feature type="domain" description="Crinkler effector protein N-terminal" evidence="4">
    <location>
        <begin position="42"/>
        <end position="155"/>
    </location>
</feature>
<comment type="subcellular location">
    <subcellularLocation>
        <location evidence="1">Host cell</location>
    </subcellularLocation>
    <subcellularLocation>
        <location evidence="2">Secreted</location>
    </subcellularLocation>
</comment>
<gene>
    <name evidence="5" type="ORF">P3T76_001295</name>
</gene>
<reference evidence="5" key="1">
    <citation type="submission" date="2023-08" db="EMBL/GenBank/DDBJ databases">
        <title>Reference Genome Resource for the Citrus Pathogen Phytophthora citrophthora.</title>
        <authorList>
            <person name="Moller H."/>
            <person name="Coetzee B."/>
            <person name="Rose L.J."/>
            <person name="Van Niekerk J.M."/>
        </authorList>
    </citation>
    <scope>NUCLEOTIDE SEQUENCE</scope>
    <source>
        <strain evidence="5">STE-U-9442</strain>
    </source>
</reference>
<evidence type="ECO:0000256" key="1">
    <source>
        <dbReference type="ARBA" id="ARBA00004340"/>
    </source>
</evidence>
<sequence>MLLTRAAEMMYFCWNYFQAMWYGSLWNMVPQLLGPTESTVMVFCAVIGTGTVFFIDVKLSEMVHEVKRLIKKEKPHLINFDSSLLRLYLAREDDAWMDSRDEATMEALKTEPVPERIAALIQQELILFQYKCLNEIACFSSNFQQSNHNIHVLVQLPDEPEKVTQHKSKHCFSLTTIMIF</sequence>
<evidence type="ECO:0000259" key="4">
    <source>
        <dbReference type="Pfam" id="PF20147"/>
    </source>
</evidence>